<dbReference type="AlphaFoldDB" id="M2MN29"/>
<dbReference type="OrthoDB" id="64477at2759"/>
<dbReference type="KEGG" id="bcom:BAUCODRAFT_264292"/>
<dbReference type="RefSeq" id="XP_007680153.1">
    <property type="nucleotide sequence ID" value="XM_007681963.1"/>
</dbReference>
<dbReference type="InterPro" id="IPR016181">
    <property type="entry name" value="Acyl_CoA_acyltransferase"/>
</dbReference>
<reference evidence="1 2" key="1">
    <citation type="journal article" date="2012" name="PLoS Pathog.">
        <title>Diverse lifestyles and strategies of plant pathogenesis encoded in the genomes of eighteen Dothideomycetes fungi.</title>
        <authorList>
            <person name="Ohm R.A."/>
            <person name="Feau N."/>
            <person name="Henrissat B."/>
            <person name="Schoch C.L."/>
            <person name="Horwitz B.A."/>
            <person name="Barry K.W."/>
            <person name="Condon B.J."/>
            <person name="Copeland A.C."/>
            <person name="Dhillon B."/>
            <person name="Glaser F."/>
            <person name="Hesse C.N."/>
            <person name="Kosti I."/>
            <person name="LaButti K."/>
            <person name="Lindquist E.A."/>
            <person name="Lucas S."/>
            <person name="Salamov A.A."/>
            <person name="Bradshaw R.E."/>
            <person name="Ciuffetti L."/>
            <person name="Hamelin R.C."/>
            <person name="Kema G.H.J."/>
            <person name="Lawrence C."/>
            <person name="Scott J.A."/>
            <person name="Spatafora J.W."/>
            <person name="Turgeon B.G."/>
            <person name="de Wit P.J.G.M."/>
            <person name="Zhong S."/>
            <person name="Goodwin S.B."/>
            <person name="Grigoriev I.V."/>
        </authorList>
    </citation>
    <scope>NUCLEOTIDE SEQUENCE [LARGE SCALE GENOMIC DNA]</scope>
    <source>
        <strain evidence="1 2">UAMH 10762</strain>
    </source>
</reference>
<proteinExistence type="predicted"/>
<dbReference type="EMBL" id="KB445561">
    <property type="protein sequence ID" value="EMC92853.1"/>
    <property type="molecule type" value="Genomic_DNA"/>
</dbReference>
<evidence type="ECO:0008006" key="3">
    <source>
        <dbReference type="Google" id="ProtNLM"/>
    </source>
</evidence>
<dbReference type="Gene3D" id="3.40.630.30">
    <property type="match status" value="2"/>
</dbReference>
<dbReference type="SUPFAM" id="SSF55729">
    <property type="entry name" value="Acyl-CoA N-acyltransferases (Nat)"/>
    <property type="match status" value="1"/>
</dbReference>
<organism evidence="1 2">
    <name type="scientific">Baudoinia panamericana (strain UAMH 10762)</name>
    <name type="common">Angels' share fungus</name>
    <name type="synonym">Baudoinia compniacensis (strain UAMH 10762)</name>
    <dbReference type="NCBI Taxonomy" id="717646"/>
    <lineage>
        <taxon>Eukaryota</taxon>
        <taxon>Fungi</taxon>
        <taxon>Dikarya</taxon>
        <taxon>Ascomycota</taxon>
        <taxon>Pezizomycotina</taxon>
        <taxon>Dothideomycetes</taxon>
        <taxon>Dothideomycetidae</taxon>
        <taxon>Mycosphaerellales</taxon>
        <taxon>Teratosphaeriaceae</taxon>
        <taxon>Baudoinia</taxon>
    </lineage>
</organism>
<accession>M2MN29</accession>
<gene>
    <name evidence="1" type="ORF">BAUCODRAFT_264292</name>
</gene>
<dbReference type="Proteomes" id="UP000011761">
    <property type="component" value="Unassembled WGS sequence"/>
</dbReference>
<protein>
    <recommendedName>
        <fullName evidence="3">N-acetyltransferase domain-containing protein</fullName>
    </recommendedName>
</protein>
<evidence type="ECO:0000313" key="2">
    <source>
        <dbReference type="Proteomes" id="UP000011761"/>
    </source>
</evidence>
<name>M2MN29_BAUPA</name>
<evidence type="ECO:0000313" key="1">
    <source>
        <dbReference type="EMBL" id="EMC92853.1"/>
    </source>
</evidence>
<sequence length="137" mass="15678">MQQDSVSFRQANGMLHVPPTKKGVQNYLKMMEEALLGVIVCLPAPDSQSKPIPIGVFHLSRLPPQVAHWRNSEIGIQIVQAYQGQGYGSEVIKWGLRWGFKKEGVFREQVWRDGRWWDGIALGILEHEWREAQEKNG</sequence>
<keyword evidence="2" id="KW-1185">Reference proteome</keyword>
<dbReference type="HOGENOM" id="CLU_013985_3_2_1"/>
<dbReference type="GeneID" id="19110429"/>